<dbReference type="GO" id="GO:0003723">
    <property type="term" value="F:RNA binding"/>
    <property type="evidence" value="ECO:0007669"/>
    <property type="project" value="InterPro"/>
</dbReference>
<dbReference type="InterPro" id="IPR046960">
    <property type="entry name" value="PPR_At4g14850-like_plant"/>
</dbReference>
<dbReference type="Pfam" id="PF01535">
    <property type="entry name" value="PPR"/>
    <property type="match status" value="1"/>
</dbReference>
<accession>A0AAV6HIW5</accession>
<keyword evidence="4" id="KW-1185">Reference proteome</keyword>
<feature type="repeat" description="PPR" evidence="2">
    <location>
        <begin position="66"/>
        <end position="100"/>
    </location>
</feature>
<dbReference type="Pfam" id="PF13041">
    <property type="entry name" value="PPR_2"/>
    <property type="match status" value="1"/>
</dbReference>
<dbReference type="Proteomes" id="UP000823749">
    <property type="component" value="Unassembled WGS sequence"/>
</dbReference>
<dbReference type="EMBL" id="JACTNZ010000036">
    <property type="protein sequence ID" value="KAG5512871.1"/>
    <property type="molecule type" value="Genomic_DNA"/>
</dbReference>
<dbReference type="Gene3D" id="1.25.40.10">
    <property type="entry name" value="Tetratricopeptide repeat domain"/>
    <property type="match status" value="1"/>
</dbReference>
<sequence>MRYPPPGYYKDLVFPTRFLIPIRFKYSVAASCDVESNPEAQIVIQRKQCGSHQCGSQVLNDMPKRDVVSWTALIAGLITDGYSRDGLSFYCDMSKDGVKPNGFTLATVLKDCSMCTEIGFGEQVHVEVIKIGFLVDIFVGSSLVDLYAKCGEMEFANGVFLSMPEWIMQYLGVHCLMGMLGWVKEKKFSDSFCE</sequence>
<organism evidence="3 4">
    <name type="scientific">Rhododendron griersonianum</name>
    <dbReference type="NCBI Taxonomy" id="479676"/>
    <lineage>
        <taxon>Eukaryota</taxon>
        <taxon>Viridiplantae</taxon>
        <taxon>Streptophyta</taxon>
        <taxon>Embryophyta</taxon>
        <taxon>Tracheophyta</taxon>
        <taxon>Spermatophyta</taxon>
        <taxon>Magnoliopsida</taxon>
        <taxon>eudicotyledons</taxon>
        <taxon>Gunneridae</taxon>
        <taxon>Pentapetalae</taxon>
        <taxon>asterids</taxon>
        <taxon>Ericales</taxon>
        <taxon>Ericaceae</taxon>
        <taxon>Ericoideae</taxon>
        <taxon>Rhodoreae</taxon>
        <taxon>Rhododendron</taxon>
    </lineage>
</organism>
<dbReference type="AlphaFoldDB" id="A0AAV6HIW5"/>
<dbReference type="NCBIfam" id="TIGR00756">
    <property type="entry name" value="PPR"/>
    <property type="match status" value="1"/>
</dbReference>
<dbReference type="PROSITE" id="PS51375">
    <property type="entry name" value="PPR"/>
    <property type="match status" value="1"/>
</dbReference>
<gene>
    <name evidence="3" type="ORF">RHGRI_038695</name>
</gene>
<dbReference type="InterPro" id="IPR011990">
    <property type="entry name" value="TPR-like_helical_dom_sf"/>
</dbReference>
<evidence type="ECO:0000256" key="1">
    <source>
        <dbReference type="ARBA" id="ARBA00022737"/>
    </source>
</evidence>
<comment type="caution">
    <text evidence="3">The sequence shown here is derived from an EMBL/GenBank/DDBJ whole genome shotgun (WGS) entry which is preliminary data.</text>
</comment>
<evidence type="ECO:0008006" key="5">
    <source>
        <dbReference type="Google" id="ProtNLM"/>
    </source>
</evidence>
<keyword evidence="1" id="KW-0677">Repeat</keyword>
<dbReference type="GO" id="GO:0009451">
    <property type="term" value="P:RNA modification"/>
    <property type="evidence" value="ECO:0007669"/>
    <property type="project" value="InterPro"/>
</dbReference>
<reference evidence="3" key="1">
    <citation type="submission" date="2020-08" db="EMBL/GenBank/DDBJ databases">
        <title>Plant Genome Project.</title>
        <authorList>
            <person name="Zhang R.-G."/>
        </authorList>
    </citation>
    <scope>NUCLEOTIDE SEQUENCE</scope>
    <source>
        <strain evidence="3">WSP0</strain>
        <tissue evidence="3">Leaf</tissue>
    </source>
</reference>
<dbReference type="InterPro" id="IPR002885">
    <property type="entry name" value="PPR_rpt"/>
</dbReference>
<dbReference type="PANTHER" id="PTHR47926:SF347">
    <property type="entry name" value="PENTATRICOPEPTIDE REPEAT-CONTAINING PROTEIN"/>
    <property type="match status" value="1"/>
</dbReference>
<dbReference type="PANTHER" id="PTHR47926">
    <property type="entry name" value="PENTATRICOPEPTIDE REPEAT-CONTAINING PROTEIN"/>
    <property type="match status" value="1"/>
</dbReference>
<evidence type="ECO:0000313" key="4">
    <source>
        <dbReference type="Proteomes" id="UP000823749"/>
    </source>
</evidence>
<protein>
    <recommendedName>
        <fullName evidence="5">Pentatricopeptide repeat-containing protein</fullName>
    </recommendedName>
</protein>
<evidence type="ECO:0000313" key="3">
    <source>
        <dbReference type="EMBL" id="KAG5512871.1"/>
    </source>
</evidence>
<proteinExistence type="predicted"/>
<name>A0AAV6HIW5_9ERIC</name>
<evidence type="ECO:0000256" key="2">
    <source>
        <dbReference type="PROSITE-ProRule" id="PRU00708"/>
    </source>
</evidence>